<name>A0AAV2TG13_CALDB</name>
<feature type="signal peptide" evidence="1">
    <location>
        <begin position="1"/>
        <end position="21"/>
    </location>
</feature>
<protein>
    <submittedName>
        <fullName evidence="2">Uncharacterized protein</fullName>
    </submittedName>
</protein>
<sequence length="151" mass="17347">MWLQKVLSIYILTSVQLPSLCQEDQTIEKWLYIEPQESVGTVPHEESFDDYIEVQAGRYPRRTEVKLFSCYVCTRCATVNLAEIKRNCFECAVILQPPIPPERACNENPQSLCVADENVRCCQAELCNRSAKKVTDKLLLGFLCTLIYFVM</sequence>
<gene>
    <name evidence="2" type="ORF">CDAUBV1_LOCUS7325</name>
</gene>
<keyword evidence="1" id="KW-0732">Signal</keyword>
<organism evidence="2 3">
    <name type="scientific">Calicophoron daubneyi</name>
    <name type="common">Rumen fluke</name>
    <name type="synonym">Paramphistomum daubneyi</name>
    <dbReference type="NCBI Taxonomy" id="300641"/>
    <lineage>
        <taxon>Eukaryota</taxon>
        <taxon>Metazoa</taxon>
        <taxon>Spiralia</taxon>
        <taxon>Lophotrochozoa</taxon>
        <taxon>Platyhelminthes</taxon>
        <taxon>Trematoda</taxon>
        <taxon>Digenea</taxon>
        <taxon>Plagiorchiida</taxon>
        <taxon>Pronocephalata</taxon>
        <taxon>Paramphistomoidea</taxon>
        <taxon>Paramphistomidae</taxon>
        <taxon>Calicophoron</taxon>
    </lineage>
</organism>
<dbReference type="Proteomes" id="UP001497525">
    <property type="component" value="Unassembled WGS sequence"/>
</dbReference>
<evidence type="ECO:0000313" key="3">
    <source>
        <dbReference type="Proteomes" id="UP001497525"/>
    </source>
</evidence>
<dbReference type="AlphaFoldDB" id="A0AAV2TG13"/>
<proteinExistence type="predicted"/>
<accession>A0AAV2TG13</accession>
<comment type="caution">
    <text evidence="2">The sequence shown here is derived from an EMBL/GenBank/DDBJ whole genome shotgun (WGS) entry which is preliminary data.</text>
</comment>
<dbReference type="EMBL" id="CAXLJL010000179">
    <property type="protein sequence ID" value="CAL5134098.1"/>
    <property type="molecule type" value="Genomic_DNA"/>
</dbReference>
<evidence type="ECO:0000313" key="2">
    <source>
        <dbReference type="EMBL" id="CAL5134098.1"/>
    </source>
</evidence>
<evidence type="ECO:0000256" key="1">
    <source>
        <dbReference type="SAM" id="SignalP"/>
    </source>
</evidence>
<reference evidence="2" key="1">
    <citation type="submission" date="2024-06" db="EMBL/GenBank/DDBJ databases">
        <authorList>
            <person name="Liu X."/>
            <person name="Lenzi L."/>
            <person name="Haldenby T S."/>
            <person name="Uol C."/>
        </authorList>
    </citation>
    <scope>NUCLEOTIDE SEQUENCE</scope>
</reference>
<feature type="chain" id="PRO_5043416247" evidence="1">
    <location>
        <begin position="22"/>
        <end position="151"/>
    </location>
</feature>